<protein>
    <submittedName>
        <fullName evidence="1">3032_t:CDS:1</fullName>
    </submittedName>
</protein>
<reference evidence="1" key="1">
    <citation type="submission" date="2021-06" db="EMBL/GenBank/DDBJ databases">
        <authorList>
            <person name="Kallberg Y."/>
            <person name="Tangrot J."/>
            <person name="Rosling A."/>
        </authorList>
    </citation>
    <scope>NUCLEOTIDE SEQUENCE</scope>
    <source>
        <strain evidence="1">AU212A</strain>
    </source>
</reference>
<gene>
    <name evidence="1" type="ORF">SCALOS_LOCUS2345</name>
</gene>
<organism evidence="1 2">
    <name type="scientific">Scutellospora calospora</name>
    <dbReference type="NCBI Taxonomy" id="85575"/>
    <lineage>
        <taxon>Eukaryota</taxon>
        <taxon>Fungi</taxon>
        <taxon>Fungi incertae sedis</taxon>
        <taxon>Mucoromycota</taxon>
        <taxon>Glomeromycotina</taxon>
        <taxon>Glomeromycetes</taxon>
        <taxon>Diversisporales</taxon>
        <taxon>Gigasporaceae</taxon>
        <taxon>Scutellospora</taxon>
    </lineage>
</organism>
<evidence type="ECO:0000313" key="1">
    <source>
        <dbReference type="EMBL" id="CAG8478896.1"/>
    </source>
</evidence>
<evidence type="ECO:0000313" key="2">
    <source>
        <dbReference type="Proteomes" id="UP000789860"/>
    </source>
</evidence>
<keyword evidence="2" id="KW-1185">Reference proteome</keyword>
<dbReference type="EMBL" id="CAJVPM010002033">
    <property type="protein sequence ID" value="CAG8478896.1"/>
    <property type="molecule type" value="Genomic_DNA"/>
</dbReference>
<comment type="caution">
    <text evidence="1">The sequence shown here is derived from an EMBL/GenBank/DDBJ whole genome shotgun (WGS) entry which is preliminary data.</text>
</comment>
<name>A0ACA9KKE6_9GLOM</name>
<sequence>MVDMATPKFNKNCATHGSETILDRSEKETTGEFDFSRRDVTKDTQNQGTSSKKVKEPKENRKSTCKNNLKRKRDDDDLNYEELSLLFDESNEDALWNKTMLLEKNVQEYFDANSDPESLYRKSDASSFQGMIMREELKMSSTFLLFHEIFTFDNINNTW</sequence>
<accession>A0ACA9KKE6</accession>
<dbReference type="Proteomes" id="UP000789860">
    <property type="component" value="Unassembled WGS sequence"/>
</dbReference>
<proteinExistence type="predicted"/>